<dbReference type="HOGENOM" id="CLU_091233_5_0_9"/>
<accession>Q898A1</accession>
<dbReference type="InterPro" id="IPR036388">
    <property type="entry name" value="WH-like_DNA-bd_sf"/>
</dbReference>
<dbReference type="PANTHER" id="PTHR43413:SF6">
    <property type="entry name" value="REGULATORY PROTEIN ASNC"/>
    <property type="match status" value="1"/>
</dbReference>
<protein>
    <submittedName>
        <fullName evidence="5">Regulatory protein asnC</fullName>
    </submittedName>
</protein>
<dbReference type="SMART" id="SM00344">
    <property type="entry name" value="HTH_ASNC"/>
    <property type="match status" value="1"/>
</dbReference>
<dbReference type="CDD" id="cd00090">
    <property type="entry name" value="HTH_ARSR"/>
    <property type="match status" value="1"/>
</dbReference>
<keyword evidence="6" id="KW-1185">Reference proteome</keyword>
<sequence>MTFMDITKNQQLDSLDLQILNILMKDSRTPYLEIARQCNVSGGTIHVRLKKIEEMGIIKGSKLIVDTSKLGFDICCFVGINLEKASYLTEVANKLEEIPEVVELYYTTGSYSIFLKVLCKNISYLQKLLANKLQTIEGVQSTHTIICLLEKIDRNIDLHI</sequence>
<dbReference type="PANTHER" id="PTHR43413">
    <property type="entry name" value="TRANSCRIPTIONAL REGULATOR, ASNC FAMILY"/>
    <property type="match status" value="1"/>
</dbReference>
<dbReference type="Gene3D" id="1.10.10.10">
    <property type="entry name" value="Winged helix-like DNA-binding domain superfamily/Winged helix DNA-binding domain"/>
    <property type="match status" value="1"/>
</dbReference>
<dbReference type="GO" id="GO:0043565">
    <property type="term" value="F:sequence-specific DNA binding"/>
    <property type="evidence" value="ECO:0007669"/>
    <property type="project" value="InterPro"/>
</dbReference>
<dbReference type="InterPro" id="IPR036390">
    <property type="entry name" value="WH_DNA-bd_sf"/>
</dbReference>
<gene>
    <name evidence="5" type="primary">asnC</name>
    <name evidence="5" type="ordered locus">CTC_00568</name>
</gene>
<dbReference type="InterPro" id="IPR019888">
    <property type="entry name" value="Tscrpt_reg_AsnC-like"/>
</dbReference>
<dbReference type="PRINTS" id="PR00033">
    <property type="entry name" value="HTHASNC"/>
</dbReference>
<proteinExistence type="predicted"/>
<evidence type="ECO:0000313" key="5">
    <source>
        <dbReference type="EMBL" id="AAO35185.1"/>
    </source>
</evidence>
<evidence type="ECO:0000256" key="3">
    <source>
        <dbReference type="ARBA" id="ARBA00023163"/>
    </source>
</evidence>
<dbReference type="STRING" id="212717.CTC_00568"/>
<dbReference type="Proteomes" id="UP000001412">
    <property type="component" value="Chromosome"/>
</dbReference>
<dbReference type="InterPro" id="IPR050684">
    <property type="entry name" value="HTH-Siroheme_Decarb"/>
</dbReference>
<evidence type="ECO:0000259" key="4">
    <source>
        <dbReference type="PROSITE" id="PS50956"/>
    </source>
</evidence>
<dbReference type="InterPro" id="IPR011991">
    <property type="entry name" value="ArsR-like_HTH"/>
</dbReference>
<keyword evidence="1" id="KW-0805">Transcription regulation</keyword>
<dbReference type="Gene3D" id="3.30.70.920">
    <property type="match status" value="1"/>
</dbReference>
<keyword evidence="3" id="KW-0804">Transcription</keyword>
<dbReference type="InterPro" id="IPR000485">
    <property type="entry name" value="AsnC-type_HTH_dom"/>
</dbReference>
<dbReference type="InterPro" id="IPR011008">
    <property type="entry name" value="Dimeric_a/b-barrel"/>
</dbReference>
<dbReference type="AlphaFoldDB" id="Q898A1"/>
<dbReference type="Pfam" id="PF13412">
    <property type="entry name" value="HTH_24"/>
    <property type="match status" value="1"/>
</dbReference>
<reference evidence="5 6" key="1">
    <citation type="journal article" date="2003" name="Proc. Natl. Acad. Sci. U.S.A.">
        <title>The genome sequence of Clostridium tetani, the causative agent of tetanus disease.</title>
        <authorList>
            <person name="Brueggemann H."/>
            <person name="Baumer S."/>
            <person name="Fricke W.F."/>
            <person name="Wiezer A."/>
            <person name="Liesegang H."/>
            <person name="Decker I."/>
            <person name="Herzberg C."/>
            <person name="Martinez-Arias R."/>
            <person name="Merkl R."/>
            <person name="Henne A."/>
            <person name="Gottschalk G."/>
        </authorList>
    </citation>
    <scope>NUCLEOTIDE SEQUENCE [LARGE SCALE GENOMIC DNA]</scope>
    <source>
        <strain evidence="6">Massachusetts / E88</strain>
    </source>
</reference>
<dbReference type="EMBL" id="AE015927">
    <property type="protein sequence ID" value="AAO35185.1"/>
    <property type="molecule type" value="Genomic_DNA"/>
</dbReference>
<organism evidence="5 6">
    <name type="scientific">Clostridium tetani (strain Massachusetts / E88)</name>
    <dbReference type="NCBI Taxonomy" id="212717"/>
    <lineage>
        <taxon>Bacteria</taxon>
        <taxon>Bacillati</taxon>
        <taxon>Bacillota</taxon>
        <taxon>Clostridia</taxon>
        <taxon>Eubacteriales</taxon>
        <taxon>Clostridiaceae</taxon>
        <taxon>Clostridium</taxon>
    </lineage>
</organism>
<dbReference type="SUPFAM" id="SSF54909">
    <property type="entry name" value="Dimeric alpha+beta barrel"/>
    <property type="match status" value="1"/>
</dbReference>
<name>Q898A1_CLOTE</name>
<keyword evidence="2" id="KW-0238">DNA-binding</keyword>
<dbReference type="KEGG" id="ctc:CTC_00568"/>
<evidence type="ECO:0000256" key="1">
    <source>
        <dbReference type="ARBA" id="ARBA00023015"/>
    </source>
</evidence>
<dbReference type="PROSITE" id="PS50956">
    <property type="entry name" value="HTH_ASNC_2"/>
    <property type="match status" value="1"/>
</dbReference>
<evidence type="ECO:0000313" key="6">
    <source>
        <dbReference type="Proteomes" id="UP000001412"/>
    </source>
</evidence>
<dbReference type="InterPro" id="IPR019887">
    <property type="entry name" value="Tscrpt_reg_AsnC/Lrp_C"/>
</dbReference>
<dbReference type="Pfam" id="PF01037">
    <property type="entry name" value="AsnC_trans_reg"/>
    <property type="match status" value="1"/>
</dbReference>
<feature type="domain" description="HTH asnC-type" evidence="4">
    <location>
        <begin position="12"/>
        <end position="73"/>
    </location>
</feature>
<dbReference type="SUPFAM" id="SSF46785">
    <property type="entry name" value="Winged helix' DNA-binding domain"/>
    <property type="match status" value="1"/>
</dbReference>
<evidence type="ECO:0000256" key="2">
    <source>
        <dbReference type="ARBA" id="ARBA00023125"/>
    </source>
</evidence>